<evidence type="ECO:0000256" key="13">
    <source>
        <dbReference type="ARBA" id="ARBA00023160"/>
    </source>
</evidence>
<evidence type="ECO:0000256" key="7">
    <source>
        <dbReference type="ARBA" id="ARBA00022585"/>
    </source>
</evidence>
<reference evidence="20" key="1">
    <citation type="submission" date="2021-05" db="EMBL/GenBank/DDBJ databases">
        <title>The genome of the haptophyte Pavlova lutheri (Diacronema luteri, Pavlovales) - a model for lipid biosynthesis in eukaryotic algae.</title>
        <authorList>
            <person name="Hulatt C.J."/>
            <person name="Posewitz M.C."/>
        </authorList>
    </citation>
    <scope>NUCLEOTIDE SEQUENCE</scope>
    <source>
        <strain evidence="20">NIVA-4/92</strain>
    </source>
</reference>
<dbReference type="UniPathway" id="UPA00662"/>
<protein>
    <recommendedName>
        <fullName evidence="4">Prostaglandin E synthase 2</fullName>
        <ecNumber evidence="3">5.3.99.3</ecNumber>
    </recommendedName>
    <alternativeName>
        <fullName evidence="17">Microsomal prostaglandin E synthase 2</fullName>
    </alternativeName>
</protein>
<dbReference type="GO" id="GO:0050220">
    <property type="term" value="F:prostaglandin-E synthase activity"/>
    <property type="evidence" value="ECO:0007669"/>
    <property type="project" value="UniProtKB-EC"/>
</dbReference>
<dbReference type="SFLD" id="SFLDG01203">
    <property type="entry name" value="Prostaglandin_E_synthase_like1"/>
    <property type="match status" value="1"/>
</dbReference>
<name>A0A8J5XKP9_DIALT</name>
<gene>
    <name evidence="20" type="ORF">KFE25_011345</name>
</gene>
<dbReference type="InterPro" id="IPR034335">
    <property type="entry name" value="PGES2_C"/>
</dbReference>
<dbReference type="InterPro" id="IPR040079">
    <property type="entry name" value="Glutathione_S-Trfase"/>
</dbReference>
<comment type="catalytic activity">
    <reaction evidence="16">
        <text>prostaglandin H2 = prostaglandin E2</text>
        <dbReference type="Rhea" id="RHEA:12893"/>
        <dbReference type="ChEBI" id="CHEBI:57405"/>
        <dbReference type="ChEBI" id="CHEBI:606564"/>
        <dbReference type="EC" id="5.3.99.3"/>
    </reaction>
    <physiologicalReaction direction="left-to-right" evidence="16">
        <dbReference type="Rhea" id="RHEA:12894"/>
    </physiologicalReaction>
</comment>
<comment type="pathway">
    <text evidence="1">Lipid metabolism; prostaglandin biosynthesis.</text>
</comment>
<comment type="caution">
    <text evidence="20">The sequence shown here is derived from an EMBL/GenBank/DDBJ whole genome shotgun (WGS) entry which is preliminary data.</text>
</comment>
<keyword evidence="8" id="KW-0812">Transmembrane</keyword>
<dbReference type="SUPFAM" id="SSF47616">
    <property type="entry name" value="GST C-terminal domain-like"/>
    <property type="match status" value="1"/>
</dbReference>
<proteinExistence type="inferred from homology"/>
<dbReference type="InterPro" id="IPR036282">
    <property type="entry name" value="Glutathione-S-Trfase_C_sf"/>
</dbReference>
<evidence type="ECO:0000256" key="2">
    <source>
        <dbReference type="ARBA" id="ARBA00007409"/>
    </source>
</evidence>
<dbReference type="PROSITE" id="PS51354">
    <property type="entry name" value="GLUTAREDOXIN_2"/>
    <property type="match status" value="1"/>
</dbReference>
<organism evidence="20 21">
    <name type="scientific">Diacronema lutheri</name>
    <name type="common">Unicellular marine alga</name>
    <name type="synonym">Monochrysis lutheri</name>
    <dbReference type="NCBI Taxonomy" id="2081491"/>
    <lineage>
        <taxon>Eukaryota</taxon>
        <taxon>Haptista</taxon>
        <taxon>Haptophyta</taxon>
        <taxon>Pavlovophyceae</taxon>
        <taxon>Pavlovales</taxon>
        <taxon>Pavlovaceae</taxon>
        <taxon>Diacronema</taxon>
    </lineage>
</organism>
<keyword evidence="11" id="KW-0443">Lipid metabolism</keyword>
<evidence type="ECO:0000256" key="6">
    <source>
        <dbReference type="ARBA" id="ARBA00022516"/>
    </source>
</evidence>
<evidence type="ECO:0000313" key="20">
    <source>
        <dbReference type="EMBL" id="KAG8460570.1"/>
    </source>
</evidence>
<keyword evidence="6" id="KW-0444">Lipid biosynthesis</keyword>
<evidence type="ECO:0000256" key="8">
    <source>
        <dbReference type="ARBA" id="ARBA00022692"/>
    </source>
</evidence>
<dbReference type="SUPFAM" id="SSF52833">
    <property type="entry name" value="Thioredoxin-like"/>
    <property type="match status" value="1"/>
</dbReference>
<dbReference type="SFLD" id="SFLDS00019">
    <property type="entry name" value="Glutathione_Transferase_(cytos"/>
    <property type="match status" value="1"/>
</dbReference>
<dbReference type="Gene3D" id="1.20.1050.10">
    <property type="match status" value="1"/>
</dbReference>
<keyword evidence="13" id="KW-0275">Fatty acid biosynthesis</keyword>
<accession>A0A8J5XKP9</accession>
<feature type="domain" description="GST N-terminal" evidence="19">
    <location>
        <begin position="64"/>
        <end position="143"/>
    </location>
</feature>
<dbReference type="EC" id="5.3.99.3" evidence="3"/>
<keyword evidence="5" id="KW-0644">Prostaglandin metabolism</keyword>
<dbReference type="GO" id="GO:0012505">
    <property type="term" value="C:endomembrane system"/>
    <property type="evidence" value="ECO:0007669"/>
    <property type="project" value="UniProtKB-SubCell"/>
</dbReference>
<keyword evidence="10" id="KW-1133">Transmembrane helix</keyword>
<comment type="catalytic activity">
    <reaction evidence="15">
        <text>prostaglandin H2 = (12S)-hydroxy-(5Z,8E,10E)-heptadecatrienoate + malonaldehyde</text>
        <dbReference type="Rhea" id="RHEA:48644"/>
        <dbReference type="ChEBI" id="CHEBI:57405"/>
        <dbReference type="ChEBI" id="CHEBI:90694"/>
        <dbReference type="ChEBI" id="CHEBI:566274"/>
    </reaction>
    <physiologicalReaction direction="left-to-right" evidence="15">
        <dbReference type="Rhea" id="RHEA:48645"/>
    </physiologicalReaction>
</comment>
<dbReference type="SFLD" id="SFLDG01182">
    <property type="entry name" value="Prostaglandin_E_synthase_like"/>
    <property type="match status" value="1"/>
</dbReference>
<evidence type="ECO:0000313" key="21">
    <source>
        <dbReference type="Proteomes" id="UP000751190"/>
    </source>
</evidence>
<dbReference type="InterPro" id="IPR011767">
    <property type="entry name" value="GLR_AS"/>
</dbReference>
<evidence type="ECO:0000256" key="14">
    <source>
        <dbReference type="ARBA" id="ARBA00023235"/>
    </source>
</evidence>
<evidence type="ECO:0000256" key="16">
    <source>
        <dbReference type="ARBA" id="ARBA00023931"/>
    </source>
</evidence>
<dbReference type="PROSITE" id="PS50404">
    <property type="entry name" value="GST_NTER"/>
    <property type="match status" value="1"/>
</dbReference>
<evidence type="ECO:0000256" key="10">
    <source>
        <dbReference type="ARBA" id="ARBA00022989"/>
    </source>
</evidence>
<evidence type="ECO:0000256" key="9">
    <source>
        <dbReference type="ARBA" id="ARBA00022832"/>
    </source>
</evidence>
<evidence type="ECO:0000256" key="15">
    <source>
        <dbReference type="ARBA" id="ARBA00023930"/>
    </source>
</evidence>
<keyword evidence="21" id="KW-1185">Reference proteome</keyword>
<evidence type="ECO:0000256" key="17">
    <source>
        <dbReference type="ARBA" id="ARBA00031041"/>
    </source>
</evidence>
<dbReference type="Gene3D" id="3.40.30.10">
    <property type="entry name" value="Glutaredoxin"/>
    <property type="match status" value="1"/>
</dbReference>
<dbReference type="Pfam" id="PF13417">
    <property type="entry name" value="GST_N_3"/>
    <property type="match status" value="1"/>
</dbReference>
<dbReference type="PANTHER" id="PTHR12782:SF5">
    <property type="entry name" value="PROSTAGLANDIN E SYNTHASE 2"/>
    <property type="match status" value="1"/>
</dbReference>
<keyword evidence="14" id="KW-0413">Isomerase</keyword>
<evidence type="ECO:0000256" key="5">
    <source>
        <dbReference type="ARBA" id="ARBA00022501"/>
    </source>
</evidence>
<dbReference type="PANTHER" id="PTHR12782">
    <property type="entry name" value="MICROSOMAL PROSTAGLANDIN E SYNTHASE-2"/>
    <property type="match status" value="1"/>
</dbReference>
<dbReference type="OrthoDB" id="423541at2759"/>
<keyword evidence="12" id="KW-0472">Membrane</keyword>
<evidence type="ECO:0000256" key="1">
    <source>
        <dbReference type="ARBA" id="ARBA00004702"/>
    </source>
</evidence>
<evidence type="ECO:0000256" key="4">
    <source>
        <dbReference type="ARBA" id="ARBA00019474"/>
    </source>
</evidence>
<dbReference type="AlphaFoldDB" id="A0A8J5XKP9"/>
<evidence type="ECO:0000256" key="3">
    <source>
        <dbReference type="ARBA" id="ARBA00012203"/>
    </source>
</evidence>
<evidence type="ECO:0000256" key="11">
    <source>
        <dbReference type="ARBA" id="ARBA00023098"/>
    </source>
</evidence>
<dbReference type="InterPro" id="IPR034334">
    <property type="entry name" value="PGES2"/>
</dbReference>
<keyword evidence="9" id="KW-0276">Fatty acid metabolism</keyword>
<dbReference type="CDD" id="cd03197">
    <property type="entry name" value="GST_C_mPGES2"/>
    <property type="match status" value="1"/>
</dbReference>
<comment type="subcellular location">
    <subcellularLocation>
        <location evidence="18">Endomembrane system</location>
        <topology evidence="18">Single-pass membrane protein</topology>
    </subcellularLocation>
</comment>
<dbReference type="InterPro" id="IPR036249">
    <property type="entry name" value="Thioredoxin-like_sf"/>
</dbReference>
<dbReference type="Proteomes" id="UP000751190">
    <property type="component" value="Unassembled WGS sequence"/>
</dbReference>
<dbReference type="OMA" id="MSCFRLA"/>
<evidence type="ECO:0000259" key="19">
    <source>
        <dbReference type="PROSITE" id="PS50404"/>
    </source>
</evidence>
<dbReference type="GO" id="GO:0001516">
    <property type="term" value="P:prostaglandin biosynthetic process"/>
    <property type="evidence" value="ECO:0007669"/>
    <property type="project" value="UniProtKB-UniPathway"/>
</dbReference>
<dbReference type="GO" id="GO:0005739">
    <property type="term" value="C:mitochondrion"/>
    <property type="evidence" value="ECO:0007669"/>
    <property type="project" value="TreeGrafter"/>
</dbReference>
<dbReference type="InterPro" id="IPR004045">
    <property type="entry name" value="Glutathione_S-Trfase_N"/>
</dbReference>
<evidence type="ECO:0000256" key="18">
    <source>
        <dbReference type="ARBA" id="ARBA00037847"/>
    </source>
</evidence>
<dbReference type="EMBL" id="JAGTXO010000031">
    <property type="protein sequence ID" value="KAG8460570.1"/>
    <property type="molecule type" value="Genomic_DNA"/>
</dbReference>
<sequence>MLRLRRSASLGRLAARAGVGVGGALALAGGVLELERRAVCQAKALTTAAAAATPPAAGGALASRALTLYQYEICPFCNKVKAVLDYFDVPYATVDVNPLTKAELKFSADYKKVPVLTAASPDLQLNDSADILAHVLTQLKEAGALPERAAFDSPEAQRWSAWVDKQLAVYIYPNITRSFHESQQAFAYVEDVPHFSALDKLANRYVGALAMVFAQGKIKKKYNIVDERAEMFAKLREWSVEVGDRRFHGGDQPDLADLSVYGCLRGIKATSTHAQIMAETDLQPWYQRVEAAVGSSSRISRT</sequence>
<keyword evidence="7" id="KW-0643">Prostaglandin biosynthesis</keyword>
<comment type="similarity">
    <text evidence="2">Belongs to the GST superfamily.</text>
</comment>
<dbReference type="PROSITE" id="PS00195">
    <property type="entry name" value="GLUTAREDOXIN_1"/>
    <property type="match status" value="1"/>
</dbReference>
<evidence type="ECO:0000256" key="12">
    <source>
        <dbReference type="ARBA" id="ARBA00023136"/>
    </source>
</evidence>